<keyword evidence="2" id="KW-0456">Lyase</keyword>
<dbReference type="GO" id="GO:0047733">
    <property type="term" value="F:CDP-glucose 4,6-dehydratase activity"/>
    <property type="evidence" value="ECO:0007669"/>
    <property type="project" value="UniProtKB-EC"/>
</dbReference>
<reference evidence="2 3" key="1">
    <citation type="submission" date="2018-12" db="EMBL/GenBank/DDBJ databases">
        <authorList>
            <person name="Sun L."/>
            <person name="Chen Z."/>
        </authorList>
    </citation>
    <scope>NUCLEOTIDE SEQUENCE [LARGE SCALE GENOMIC DNA]</scope>
    <source>
        <strain evidence="2 3">DSM 15890</strain>
    </source>
</reference>
<dbReference type="InterPro" id="IPR013445">
    <property type="entry name" value="CDP_4_6_deHydtase"/>
</dbReference>
<dbReference type="CDD" id="cd05252">
    <property type="entry name" value="CDP_GD_SDR_e"/>
    <property type="match status" value="1"/>
</dbReference>
<sequence length="361" mass="40719">MMVFAPDFWKGKKVLVTGHTGFKGSWLCLWLQSLGAEVTGYALPPVGDSNLFSLCGLDTKMNSVIGDIRDYVLLERTVRENNPEIIIHMAAQPLVRYGYEHPVLTYEVNVIGTINVMEAVRLAGSSVRALLIITTDKCYENREWAWGYREIDRLGGHDPYSNSKACAELAVAAYRSSYYPPERYDTHQLSLATARAGNVIGGGDWSPDRIVPDIMRTLLAKKRLRIRNPEAIRPWQHVLEPLHGYLLLAQAMVERGVDVAGGWNFGPSDDSTRNVKWLVESIIEKWGQEADFDSDEGPHPHEAAILRLDSSKAQSQLGWKPRWNVNQALELTVEWFRAYEAGAVIVDECNRQIKMYSESEI</sequence>
<comment type="caution">
    <text evidence="2">The sequence shown here is derived from an EMBL/GenBank/DDBJ whole genome shotgun (WGS) entry which is preliminary data.</text>
</comment>
<dbReference type="SUPFAM" id="SSF51735">
    <property type="entry name" value="NAD(P)-binding Rossmann-fold domains"/>
    <property type="match status" value="1"/>
</dbReference>
<dbReference type="OrthoDB" id="9779041at2"/>
<dbReference type="InterPro" id="IPR036291">
    <property type="entry name" value="NAD(P)-bd_dom_sf"/>
</dbReference>
<dbReference type="InterPro" id="IPR016040">
    <property type="entry name" value="NAD(P)-bd_dom"/>
</dbReference>
<keyword evidence="3" id="KW-1185">Reference proteome</keyword>
<dbReference type="NCBIfam" id="TIGR02622">
    <property type="entry name" value="CDP_4_6_dhtase"/>
    <property type="match status" value="1"/>
</dbReference>
<dbReference type="Gene3D" id="3.90.25.10">
    <property type="entry name" value="UDP-galactose 4-epimerase, domain 1"/>
    <property type="match status" value="1"/>
</dbReference>
<organism evidence="2 3">
    <name type="scientific">Paenibacillus anaericanus</name>
    <dbReference type="NCBI Taxonomy" id="170367"/>
    <lineage>
        <taxon>Bacteria</taxon>
        <taxon>Bacillati</taxon>
        <taxon>Bacillota</taxon>
        <taxon>Bacilli</taxon>
        <taxon>Bacillales</taxon>
        <taxon>Paenibacillaceae</taxon>
        <taxon>Paenibacillus</taxon>
    </lineage>
</organism>
<dbReference type="Proteomes" id="UP000279446">
    <property type="component" value="Unassembled WGS sequence"/>
</dbReference>
<feature type="domain" description="NAD(P)-binding" evidence="1">
    <location>
        <begin position="15"/>
        <end position="330"/>
    </location>
</feature>
<accession>A0A3S1K8F4</accession>
<evidence type="ECO:0000313" key="3">
    <source>
        <dbReference type="Proteomes" id="UP000279446"/>
    </source>
</evidence>
<dbReference type="AlphaFoldDB" id="A0A3S1K8F4"/>
<proteinExistence type="predicted"/>
<dbReference type="PANTHER" id="PTHR43000">
    <property type="entry name" value="DTDP-D-GLUCOSE 4,6-DEHYDRATASE-RELATED"/>
    <property type="match status" value="1"/>
</dbReference>
<dbReference type="EC" id="4.2.1.45" evidence="2"/>
<gene>
    <name evidence="2" type="primary">rfbG</name>
    <name evidence="2" type="ORF">EJP82_13400</name>
</gene>
<name>A0A3S1K8F4_9BACL</name>
<protein>
    <submittedName>
        <fullName evidence="2">CDP-glucose 4,6-dehydratase</fullName>
        <ecNumber evidence="2">4.2.1.45</ecNumber>
    </submittedName>
</protein>
<dbReference type="Pfam" id="PF16363">
    <property type="entry name" value="GDP_Man_Dehyd"/>
    <property type="match status" value="1"/>
</dbReference>
<evidence type="ECO:0000313" key="2">
    <source>
        <dbReference type="EMBL" id="RUT46230.1"/>
    </source>
</evidence>
<evidence type="ECO:0000259" key="1">
    <source>
        <dbReference type="Pfam" id="PF16363"/>
    </source>
</evidence>
<dbReference type="EMBL" id="RZNY01000010">
    <property type="protein sequence ID" value="RUT46230.1"/>
    <property type="molecule type" value="Genomic_DNA"/>
</dbReference>
<dbReference type="Gene3D" id="3.40.50.720">
    <property type="entry name" value="NAD(P)-binding Rossmann-like Domain"/>
    <property type="match status" value="1"/>
</dbReference>